<accession>A0A0F8Z294</accession>
<evidence type="ECO:0000313" key="2">
    <source>
        <dbReference type="EMBL" id="KKK87778.1"/>
    </source>
</evidence>
<dbReference type="InterPro" id="IPR038725">
    <property type="entry name" value="YdaG_split_barrel_FMN-bd"/>
</dbReference>
<dbReference type="PANTHER" id="PTHR34818">
    <property type="entry name" value="PROTEIN BLI-3"/>
    <property type="match status" value="1"/>
</dbReference>
<comment type="caution">
    <text evidence="2">The sequence shown here is derived from an EMBL/GenBank/DDBJ whole genome shotgun (WGS) entry which is preliminary data.</text>
</comment>
<protein>
    <recommendedName>
        <fullName evidence="1">General stress protein FMN-binding split barrel domain-containing protein</fullName>
    </recommendedName>
</protein>
<reference evidence="2" key="1">
    <citation type="journal article" date="2015" name="Nature">
        <title>Complex archaea that bridge the gap between prokaryotes and eukaryotes.</title>
        <authorList>
            <person name="Spang A."/>
            <person name="Saw J.H."/>
            <person name="Jorgensen S.L."/>
            <person name="Zaremba-Niedzwiedzka K."/>
            <person name="Martijn J."/>
            <person name="Lind A.E."/>
            <person name="van Eijk R."/>
            <person name="Schleper C."/>
            <person name="Guy L."/>
            <person name="Ettema T.J."/>
        </authorList>
    </citation>
    <scope>NUCLEOTIDE SEQUENCE</scope>
</reference>
<dbReference type="PANTHER" id="PTHR34818:SF1">
    <property type="entry name" value="PROTEIN BLI-3"/>
    <property type="match status" value="1"/>
</dbReference>
<dbReference type="AlphaFoldDB" id="A0A0F8Z294"/>
<dbReference type="Gene3D" id="2.30.110.10">
    <property type="entry name" value="Electron Transport, Fmn-binding Protein, Chain A"/>
    <property type="match status" value="1"/>
</dbReference>
<dbReference type="SUPFAM" id="SSF50475">
    <property type="entry name" value="FMN-binding split barrel"/>
    <property type="match status" value="1"/>
</dbReference>
<dbReference type="EMBL" id="LAZR01050250">
    <property type="protein sequence ID" value="KKK87778.1"/>
    <property type="molecule type" value="Genomic_DNA"/>
</dbReference>
<dbReference type="InterPro" id="IPR012349">
    <property type="entry name" value="Split_barrel_FMN-bd"/>
</dbReference>
<evidence type="ECO:0000259" key="1">
    <source>
        <dbReference type="Pfam" id="PF16242"/>
    </source>
</evidence>
<gene>
    <name evidence="2" type="ORF">LCGC14_2749840</name>
</gene>
<proteinExistence type="predicted"/>
<organism evidence="2">
    <name type="scientific">marine sediment metagenome</name>
    <dbReference type="NCBI Taxonomy" id="412755"/>
    <lineage>
        <taxon>unclassified sequences</taxon>
        <taxon>metagenomes</taxon>
        <taxon>ecological metagenomes</taxon>
    </lineage>
</organism>
<dbReference type="InterPro" id="IPR052917">
    <property type="entry name" value="Stress-Dev_Protein"/>
</dbReference>
<name>A0A0F8Z294_9ZZZZ</name>
<sequence length="156" mass="18533">MDEKEVKKEGIKLMETSKAAYLTTIDSEGYPITRVMFNLRNREQFPEFIDFFRKEENEFAIYIGTNTSSSKYLHIKENPKIAVYFCDPDEFKGIMFGGKIDIVEDLEIKQKIWLEWWTKYYPGGVEDTDYNLLRLAPKNARFYHKLHKINIELGKK</sequence>
<feature type="domain" description="General stress protein FMN-binding split barrel" evidence="1">
    <location>
        <begin position="54"/>
        <end position="144"/>
    </location>
</feature>
<dbReference type="Pfam" id="PF16242">
    <property type="entry name" value="Pyrid_ox_like"/>
    <property type="match status" value="1"/>
</dbReference>